<keyword evidence="3" id="KW-1185">Reference proteome</keyword>
<organism evidence="2 3">
    <name type="scientific">Elysia marginata</name>
    <dbReference type="NCBI Taxonomy" id="1093978"/>
    <lineage>
        <taxon>Eukaryota</taxon>
        <taxon>Metazoa</taxon>
        <taxon>Spiralia</taxon>
        <taxon>Lophotrochozoa</taxon>
        <taxon>Mollusca</taxon>
        <taxon>Gastropoda</taxon>
        <taxon>Heterobranchia</taxon>
        <taxon>Euthyneura</taxon>
        <taxon>Panpulmonata</taxon>
        <taxon>Sacoglossa</taxon>
        <taxon>Placobranchoidea</taxon>
        <taxon>Plakobranchidae</taxon>
        <taxon>Elysia</taxon>
    </lineage>
</organism>
<reference evidence="2 3" key="1">
    <citation type="journal article" date="2021" name="Elife">
        <title>Chloroplast acquisition without the gene transfer in kleptoplastic sea slugs, Plakobranchus ocellatus.</title>
        <authorList>
            <person name="Maeda T."/>
            <person name="Takahashi S."/>
            <person name="Yoshida T."/>
            <person name="Shimamura S."/>
            <person name="Takaki Y."/>
            <person name="Nagai Y."/>
            <person name="Toyoda A."/>
            <person name="Suzuki Y."/>
            <person name="Arimoto A."/>
            <person name="Ishii H."/>
            <person name="Satoh N."/>
            <person name="Nishiyama T."/>
            <person name="Hasebe M."/>
            <person name="Maruyama T."/>
            <person name="Minagawa J."/>
            <person name="Obokata J."/>
            <person name="Shigenobu S."/>
        </authorList>
    </citation>
    <scope>NUCLEOTIDE SEQUENCE [LARGE SCALE GENOMIC DNA]</scope>
</reference>
<sequence length="293" mass="32904">MSYRKTYTNSERKPMAMAGFGRGGHFNHPRSSNSGQHFSGRGRGQGRGGPSQPAHHSSEAASKWAASVRESSCVSAKPIVTNDVVEKHIGELERIYMDESLTDKKKKSQAISKRLTEVLRGIPNPWEFVLRLVCGVADFEEAKTSSLAFTILLEFRNWTNSSENHMKDTSEVESCLSQELRVQVYNTFTGRHMPFFQVASKAFKLNHEGNEYFLPMIRQLLHQNKLTDVTNIVGALGLQDHFSQEEIVIPLLLSDKVNMLESYVTSSQTQQVALLSLLDHLCARNTDLLSFAQ</sequence>
<keyword evidence="2" id="KW-0540">Nuclease</keyword>
<dbReference type="EMBL" id="BMAT01013982">
    <property type="protein sequence ID" value="GFS24230.1"/>
    <property type="molecule type" value="Genomic_DNA"/>
</dbReference>
<protein>
    <submittedName>
        <fullName evidence="2">Exonuclease mut-7 homolog isoform X1</fullName>
    </submittedName>
</protein>
<gene>
    <name evidence="2" type="ORF">ElyMa_006997700</name>
</gene>
<dbReference type="GO" id="GO:0004527">
    <property type="term" value="F:exonuclease activity"/>
    <property type="evidence" value="ECO:0007669"/>
    <property type="project" value="UniProtKB-KW"/>
</dbReference>
<comment type="caution">
    <text evidence="2">The sequence shown here is derived from an EMBL/GenBank/DDBJ whole genome shotgun (WGS) entry which is preliminary data.</text>
</comment>
<evidence type="ECO:0000256" key="1">
    <source>
        <dbReference type="SAM" id="MobiDB-lite"/>
    </source>
</evidence>
<name>A0AAV4JR56_9GAST</name>
<dbReference type="AlphaFoldDB" id="A0AAV4JR56"/>
<proteinExistence type="predicted"/>
<dbReference type="Proteomes" id="UP000762676">
    <property type="component" value="Unassembled WGS sequence"/>
</dbReference>
<keyword evidence="2" id="KW-0378">Hydrolase</keyword>
<keyword evidence="2" id="KW-0269">Exonuclease</keyword>
<evidence type="ECO:0000313" key="3">
    <source>
        <dbReference type="Proteomes" id="UP000762676"/>
    </source>
</evidence>
<evidence type="ECO:0000313" key="2">
    <source>
        <dbReference type="EMBL" id="GFS24230.1"/>
    </source>
</evidence>
<accession>A0AAV4JR56</accession>
<feature type="region of interest" description="Disordered" evidence="1">
    <location>
        <begin position="1"/>
        <end position="62"/>
    </location>
</feature>